<evidence type="ECO:0000256" key="3">
    <source>
        <dbReference type="ARBA" id="ARBA00023163"/>
    </source>
</evidence>
<evidence type="ECO:0000313" key="6">
    <source>
        <dbReference type="Proteomes" id="UP001596288"/>
    </source>
</evidence>
<dbReference type="PROSITE" id="PS51118">
    <property type="entry name" value="HTH_HXLR"/>
    <property type="match status" value="1"/>
</dbReference>
<dbReference type="RefSeq" id="WP_137611608.1">
    <property type="nucleotide sequence ID" value="NZ_BJDF01000011.1"/>
</dbReference>
<dbReference type="PANTHER" id="PTHR33204:SF29">
    <property type="entry name" value="TRANSCRIPTIONAL REGULATOR"/>
    <property type="match status" value="1"/>
</dbReference>
<keyword evidence="1" id="KW-0805">Transcription regulation</keyword>
<comment type="caution">
    <text evidence="5">The sequence shown here is derived from an EMBL/GenBank/DDBJ whole genome shotgun (WGS) entry which is preliminary data.</text>
</comment>
<evidence type="ECO:0000256" key="1">
    <source>
        <dbReference type="ARBA" id="ARBA00023015"/>
    </source>
</evidence>
<keyword evidence="6" id="KW-1185">Reference proteome</keyword>
<dbReference type="SUPFAM" id="SSF46785">
    <property type="entry name" value="Winged helix' DNA-binding domain"/>
    <property type="match status" value="1"/>
</dbReference>
<evidence type="ECO:0000313" key="5">
    <source>
        <dbReference type="EMBL" id="MFC6177277.1"/>
    </source>
</evidence>
<dbReference type="Proteomes" id="UP001596288">
    <property type="component" value="Unassembled WGS sequence"/>
</dbReference>
<keyword evidence="3" id="KW-0804">Transcription</keyword>
<dbReference type="PANTHER" id="PTHR33204">
    <property type="entry name" value="TRANSCRIPTIONAL REGULATOR, MARR FAMILY"/>
    <property type="match status" value="1"/>
</dbReference>
<name>A0ABW1RMF2_9LACO</name>
<gene>
    <name evidence="5" type="ORF">ACFQAV_10530</name>
</gene>
<dbReference type="Gene3D" id="1.10.10.10">
    <property type="entry name" value="Winged helix-like DNA-binding domain superfamily/Winged helix DNA-binding domain"/>
    <property type="match status" value="1"/>
</dbReference>
<evidence type="ECO:0000259" key="4">
    <source>
        <dbReference type="PROSITE" id="PS51118"/>
    </source>
</evidence>
<proteinExistence type="predicted"/>
<organism evidence="5 6">
    <name type="scientific">Companilactobacillus huachuanensis</name>
    <dbReference type="NCBI Taxonomy" id="2559914"/>
    <lineage>
        <taxon>Bacteria</taxon>
        <taxon>Bacillati</taxon>
        <taxon>Bacillota</taxon>
        <taxon>Bacilli</taxon>
        <taxon>Lactobacillales</taxon>
        <taxon>Lactobacillaceae</taxon>
        <taxon>Companilactobacillus</taxon>
    </lineage>
</organism>
<feature type="domain" description="HTH hxlR-type" evidence="4">
    <location>
        <begin position="8"/>
        <end position="106"/>
    </location>
</feature>
<protein>
    <submittedName>
        <fullName evidence="5">Winged helix-turn-helix transcriptional regulator</fullName>
    </submittedName>
</protein>
<dbReference type="InterPro" id="IPR036390">
    <property type="entry name" value="WH_DNA-bd_sf"/>
</dbReference>
<evidence type="ECO:0000256" key="2">
    <source>
        <dbReference type="ARBA" id="ARBA00023125"/>
    </source>
</evidence>
<dbReference type="EMBL" id="JBHSSF010000028">
    <property type="protein sequence ID" value="MFC6177277.1"/>
    <property type="molecule type" value="Genomic_DNA"/>
</dbReference>
<accession>A0ABW1RMF2</accession>
<dbReference type="InterPro" id="IPR002577">
    <property type="entry name" value="HTH_HxlR"/>
</dbReference>
<dbReference type="InterPro" id="IPR036388">
    <property type="entry name" value="WH-like_DNA-bd_sf"/>
</dbReference>
<keyword evidence="2" id="KW-0238">DNA-binding</keyword>
<sequence>MEGKNYHMSIDLTLSVINGKWKSLILCHLGGQSMRNGELLREIPDISQKVLTQQLNELISNKIVQRINYPGLPLHVEYSLTDEGKSLRKVLIDMSVWGEHHADELNADGQNISFSSDNYRGYQKIKTPKKDVDRQIAE</sequence>
<reference evidence="6" key="1">
    <citation type="journal article" date="2019" name="Int. J. Syst. Evol. Microbiol.">
        <title>The Global Catalogue of Microorganisms (GCM) 10K type strain sequencing project: providing services to taxonomists for standard genome sequencing and annotation.</title>
        <authorList>
            <consortium name="The Broad Institute Genomics Platform"/>
            <consortium name="The Broad Institute Genome Sequencing Center for Infectious Disease"/>
            <person name="Wu L."/>
            <person name="Ma J."/>
        </authorList>
    </citation>
    <scope>NUCLEOTIDE SEQUENCE [LARGE SCALE GENOMIC DNA]</scope>
    <source>
        <strain evidence="6">CCM 8927</strain>
    </source>
</reference>
<dbReference type="Pfam" id="PF01638">
    <property type="entry name" value="HxlR"/>
    <property type="match status" value="1"/>
</dbReference>